<evidence type="ECO:0000256" key="8">
    <source>
        <dbReference type="ARBA" id="ARBA00023136"/>
    </source>
</evidence>
<dbReference type="PROSITE" id="PS00300">
    <property type="entry name" value="SRP54"/>
    <property type="match status" value="1"/>
</dbReference>
<dbReference type="Gene3D" id="1.20.120.140">
    <property type="entry name" value="Signal recognition particle SRP54, nucleotide-binding domain"/>
    <property type="match status" value="1"/>
</dbReference>
<proteinExistence type="inferred from homology"/>
<dbReference type="SMART" id="SM00962">
    <property type="entry name" value="SRP54"/>
    <property type="match status" value="1"/>
</dbReference>
<evidence type="ECO:0000256" key="10">
    <source>
        <dbReference type="SAM" id="MobiDB-lite"/>
    </source>
</evidence>
<dbReference type="PANTHER" id="PTHR43134:SF1">
    <property type="entry name" value="SIGNAL RECOGNITION PARTICLE RECEPTOR SUBUNIT ALPHA"/>
    <property type="match status" value="1"/>
</dbReference>
<dbReference type="Pfam" id="PF00448">
    <property type="entry name" value="SRP54"/>
    <property type="match status" value="1"/>
</dbReference>
<evidence type="ECO:0000313" key="13">
    <source>
        <dbReference type="EMBL" id="CAB4661022.1"/>
    </source>
</evidence>
<dbReference type="SMART" id="SM00963">
    <property type="entry name" value="SRP54_N"/>
    <property type="match status" value="1"/>
</dbReference>
<dbReference type="HAMAP" id="MF_00920">
    <property type="entry name" value="FtsY"/>
    <property type="match status" value="1"/>
</dbReference>
<feature type="transmembrane region" description="Helical" evidence="11">
    <location>
        <begin position="6"/>
        <end position="26"/>
    </location>
</feature>
<gene>
    <name evidence="13" type="ORF">UFOPK2214_01238</name>
</gene>
<dbReference type="GO" id="GO:0005886">
    <property type="term" value="C:plasma membrane"/>
    <property type="evidence" value="ECO:0007669"/>
    <property type="project" value="UniProtKB-SubCell"/>
</dbReference>
<dbReference type="CDD" id="cd17874">
    <property type="entry name" value="FtsY"/>
    <property type="match status" value="1"/>
</dbReference>
<feature type="compositionally biased region" description="Low complexity" evidence="10">
    <location>
        <begin position="61"/>
        <end position="75"/>
    </location>
</feature>
<dbReference type="InterPro" id="IPR000897">
    <property type="entry name" value="SRP54_GTPase_dom"/>
</dbReference>
<dbReference type="SUPFAM" id="SSF52540">
    <property type="entry name" value="P-loop containing nucleoside triphosphate hydrolases"/>
    <property type="match status" value="1"/>
</dbReference>
<dbReference type="EMBL" id="CAEZWJ010000049">
    <property type="protein sequence ID" value="CAB4661022.1"/>
    <property type="molecule type" value="Genomic_DNA"/>
</dbReference>
<dbReference type="GO" id="GO:0003924">
    <property type="term" value="F:GTPase activity"/>
    <property type="evidence" value="ECO:0007669"/>
    <property type="project" value="TreeGrafter"/>
</dbReference>
<keyword evidence="11" id="KW-0812">Transmembrane</keyword>
<dbReference type="InterPro" id="IPR003593">
    <property type="entry name" value="AAA+_ATPase"/>
</dbReference>
<evidence type="ECO:0000256" key="6">
    <source>
        <dbReference type="ARBA" id="ARBA00022801"/>
    </source>
</evidence>
<feature type="compositionally biased region" description="Acidic residues" evidence="10">
    <location>
        <begin position="87"/>
        <end position="97"/>
    </location>
</feature>
<evidence type="ECO:0000256" key="2">
    <source>
        <dbReference type="ARBA" id="ARBA00008531"/>
    </source>
</evidence>
<keyword evidence="4" id="KW-0963">Cytoplasm</keyword>
<dbReference type="Pfam" id="PF02881">
    <property type="entry name" value="SRP54_N"/>
    <property type="match status" value="1"/>
</dbReference>
<evidence type="ECO:0000256" key="5">
    <source>
        <dbReference type="ARBA" id="ARBA00022741"/>
    </source>
</evidence>
<accession>A0A6J6LH55</accession>
<keyword evidence="8 11" id="KW-0472">Membrane</keyword>
<dbReference type="InterPro" id="IPR004390">
    <property type="entry name" value="SR_rcpt_FtsY"/>
</dbReference>
<keyword evidence="11" id="KW-1133">Transmembrane helix</keyword>
<protein>
    <submittedName>
        <fullName evidence="13">Unannotated protein</fullName>
    </submittedName>
</protein>
<feature type="domain" description="SRP54-type proteins GTP-binding" evidence="12">
    <location>
        <begin position="373"/>
        <end position="386"/>
    </location>
</feature>
<dbReference type="InterPro" id="IPR027417">
    <property type="entry name" value="P-loop_NTPase"/>
</dbReference>
<keyword evidence="9" id="KW-0675">Receptor</keyword>
<dbReference type="FunFam" id="3.40.50.300:FF:000053">
    <property type="entry name" value="Signal recognition particle receptor FtsY"/>
    <property type="match status" value="1"/>
</dbReference>
<dbReference type="InterPro" id="IPR036225">
    <property type="entry name" value="SRP/SRP_N"/>
</dbReference>
<comment type="subcellular location">
    <subcellularLocation>
        <location evidence="1">Cell membrane</location>
        <topology evidence="1">Peripheral membrane protein</topology>
        <orientation evidence="1">Cytoplasmic side</orientation>
    </subcellularLocation>
</comment>
<feature type="region of interest" description="Disordered" evidence="10">
    <location>
        <begin position="34"/>
        <end position="97"/>
    </location>
</feature>
<dbReference type="SMART" id="SM00382">
    <property type="entry name" value="AAA"/>
    <property type="match status" value="1"/>
</dbReference>
<comment type="similarity">
    <text evidence="2">Belongs to the GTP-binding SRP family.</text>
</comment>
<evidence type="ECO:0000259" key="12">
    <source>
        <dbReference type="PROSITE" id="PS00300"/>
    </source>
</evidence>
<dbReference type="PANTHER" id="PTHR43134">
    <property type="entry name" value="SIGNAL RECOGNITION PARTICLE RECEPTOR SUBUNIT ALPHA"/>
    <property type="match status" value="1"/>
</dbReference>
<reference evidence="13" key="1">
    <citation type="submission" date="2020-05" db="EMBL/GenBank/DDBJ databases">
        <authorList>
            <person name="Chiriac C."/>
            <person name="Salcher M."/>
            <person name="Ghai R."/>
            <person name="Kavagutti S V."/>
        </authorList>
    </citation>
    <scope>NUCLEOTIDE SEQUENCE</scope>
</reference>
<evidence type="ECO:0000256" key="1">
    <source>
        <dbReference type="ARBA" id="ARBA00004413"/>
    </source>
</evidence>
<evidence type="ECO:0000256" key="11">
    <source>
        <dbReference type="SAM" id="Phobius"/>
    </source>
</evidence>
<evidence type="ECO:0000256" key="7">
    <source>
        <dbReference type="ARBA" id="ARBA00023134"/>
    </source>
</evidence>
<dbReference type="GO" id="GO:0005525">
    <property type="term" value="F:GTP binding"/>
    <property type="evidence" value="ECO:0007669"/>
    <property type="project" value="UniProtKB-KW"/>
</dbReference>
<name>A0A6J6LH55_9ZZZZ</name>
<dbReference type="SUPFAM" id="SSF47364">
    <property type="entry name" value="Domain of the SRP/SRP receptor G-proteins"/>
    <property type="match status" value="1"/>
</dbReference>
<organism evidence="13">
    <name type="scientific">freshwater metagenome</name>
    <dbReference type="NCBI Taxonomy" id="449393"/>
    <lineage>
        <taxon>unclassified sequences</taxon>
        <taxon>metagenomes</taxon>
        <taxon>ecological metagenomes</taxon>
    </lineage>
</organism>
<keyword evidence="6" id="KW-0378">Hydrolase</keyword>
<evidence type="ECO:0000256" key="3">
    <source>
        <dbReference type="ARBA" id="ARBA00022475"/>
    </source>
</evidence>
<dbReference type="GO" id="GO:0006614">
    <property type="term" value="P:SRP-dependent cotranslational protein targeting to membrane"/>
    <property type="evidence" value="ECO:0007669"/>
    <property type="project" value="InterPro"/>
</dbReference>
<sequence length="400" mass="41342">MFESSTINIVLLISVLVLASGGIVLVRSRRSKAASTSPVAPLTTTTPSSTAPDRYVDDEGSSSAATGSAGAAAESETLEPAKSDDSVVGDEAEQVVEETVEPATVKERAGRTRSLFASAFQSIRGRGSIDAGTWEELEETLLRADIGIGLTMRLLDPLRAAAKAGTIGTPDDAINALREAMTAQLTTTDRGLHLDADKKPNVWLFVGVNGVGKTTTIGKIGTAQAALGTTVLMAAGDTFRAAAAEQLLVWAERCGAAYVRGAEGGDPASVIFDGIQSASAKGIDLVLGDTAGRLQNKSNLMEELKKVRRVADKAEGTVNEVLLVIDATTGQNGLSQAREFAAATDVTGVVLTKLDGSAKGGIVFAIETDLGIPVKLVGLGEGAHDLVVFDPAEYVSALFE</sequence>
<evidence type="ECO:0000256" key="9">
    <source>
        <dbReference type="ARBA" id="ARBA00023170"/>
    </source>
</evidence>
<keyword evidence="5" id="KW-0547">Nucleotide-binding</keyword>
<dbReference type="GO" id="GO:0005737">
    <property type="term" value="C:cytoplasm"/>
    <property type="evidence" value="ECO:0007669"/>
    <property type="project" value="UniProtKB-ARBA"/>
</dbReference>
<feature type="compositionally biased region" description="Low complexity" evidence="10">
    <location>
        <begin position="34"/>
        <end position="52"/>
    </location>
</feature>
<dbReference type="InterPro" id="IPR013822">
    <property type="entry name" value="Signal_recog_particl_SRP54_hlx"/>
</dbReference>
<evidence type="ECO:0000256" key="4">
    <source>
        <dbReference type="ARBA" id="ARBA00022490"/>
    </source>
</evidence>
<keyword evidence="3" id="KW-1003">Cell membrane</keyword>
<dbReference type="GO" id="GO:0005047">
    <property type="term" value="F:signal recognition particle binding"/>
    <property type="evidence" value="ECO:0007669"/>
    <property type="project" value="TreeGrafter"/>
</dbReference>
<dbReference type="InterPro" id="IPR042101">
    <property type="entry name" value="SRP54_N_sf"/>
</dbReference>
<dbReference type="NCBIfam" id="TIGR00064">
    <property type="entry name" value="ftsY"/>
    <property type="match status" value="1"/>
</dbReference>
<keyword evidence="7" id="KW-0342">GTP-binding</keyword>
<dbReference type="AlphaFoldDB" id="A0A6J6LH55"/>
<dbReference type="Gene3D" id="3.40.50.300">
    <property type="entry name" value="P-loop containing nucleotide triphosphate hydrolases"/>
    <property type="match status" value="1"/>
</dbReference>